<name>V2Y977_MONRO</name>
<evidence type="ECO:0000256" key="1">
    <source>
        <dbReference type="SAM" id="MobiDB-lite"/>
    </source>
</evidence>
<feature type="transmembrane region" description="Helical" evidence="2">
    <location>
        <begin position="230"/>
        <end position="252"/>
    </location>
</feature>
<feature type="compositionally biased region" description="Low complexity" evidence="1">
    <location>
        <begin position="126"/>
        <end position="144"/>
    </location>
</feature>
<protein>
    <submittedName>
        <fullName evidence="3">Uncharacterized protein</fullName>
    </submittedName>
</protein>
<comment type="caution">
    <text evidence="3">The sequence shown here is derived from an EMBL/GenBank/DDBJ whole genome shotgun (WGS) entry which is preliminary data.</text>
</comment>
<dbReference type="Proteomes" id="UP000017559">
    <property type="component" value="Unassembled WGS sequence"/>
</dbReference>
<organism evidence="3 4">
    <name type="scientific">Moniliophthora roreri (strain MCA 2997)</name>
    <name type="common">Cocoa frosty pod rot fungus</name>
    <name type="synonym">Crinipellis roreri</name>
    <dbReference type="NCBI Taxonomy" id="1381753"/>
    <lineage>
        <taxon>Eukaryota</taxon>
        <taxon>Fungi</taxon>
        <taxon>Dikarya</taxon>
        <taxon>Basidiomycota</taxon>
        <taxon>Agaricomycotina</taxon>
        <taxon>Agaricomycetes</taxon>
        <taxon>Agaricomycetidae</taxon>
        <taxon>Agaricales</taxon>
        <taxon>Marasmiineae</taxon>
        <taxon>Marasmiaceae</taxon>
        <taxon>Moniliophthora</taxon>
    </lineage>
</organism>
<reference evidence="3 4" key="1">
    <citation type="journal article" date="2014" name="BMC Genomics">
        <title>Genome and secretome analysis of the hemibiotrophic fungal pathogen, Moniliophthora roreri, which causes frosty pod rot disease of cacao: mechanisms of the biotrophic and necrotrophic phases.</title>
        <authorList>
            <person name="Meinhardt L.W."/>
            <person name="Costa G.G.L."/>
            <person name="Thomazella D.P.T."/>
            <person name="Teixeira P.J.P.L."/>
            <person name="Carazzolle M.F."/>
            <person name="Schuster S.C."/>
            <person name="Carlson J.E."/>
            <person name="Guiltinan M.J."/>
            <person name="Mieczkowski P."/>
            <person name="Farmer A."/>
            <person name="Ramaraj T."/>
            <person name="Crozier J."/>
            <person name="Davis R.E."/>
            <person name="Shao J."/>
            <person name="Melnick R.L."/>
            <person name="Pereira G.A.G."/>
            <person name="Bailey B.A."/>
        </authorList>
    </citation>
    <scope>NUCLEOTIDE SEQUENCE [LARGE SCALE GENOMIC DNA]</scope>
    <source>
        <strain evidence="3 4">MCA 2997</strain>
    </source>
</reference>
<dbReference type="EMBL" id="AWSO01000680">
    <property type="protein sequence ID" value="ESK88229.1"/>
    <property type="molecule type" value="Genomic_DNA"/>
</dbReference>
<feature type="region of interest" description="Disordered" evidence="1">
    <location>
        <begin position="296"/>
        <end position="327"/>
    </location>
</feature>
<feature type="compositionally biased region" description="Low complexity" evidence="1">
    <location>
        <begin position="192"/>
        <end position="205"/>
    </location>
</feature>
<keyword evidence="2" id="KW-1133">Transmembrane helix</keyword>
<keyword evidence="2" id="KW-0472">Membrane</keyword>
<sequence length="327" mass="35827">MRQTTLVYLIFASSGYAFDISPLHSSTITQNVPVAVTWTRANDDPTGIALVKSISGEIFSDSPRSTVLLSLTNGQKEGVVQVTFFEADTFFLQAVQTSQNGSPARTFFTDHQTITVRPRTLETHTLESSTPHTTTTPRTTSPPEINAPSASSPDGTQSTSITSRISSSTTETGTRSSTEKVNGDPTESQVHSRVLSPSLTSPTTVTNAIQSSNEPIAPMQGSSTSPNPRVIAGSVVGSIIGVSLMGFLLWWYRRGIRRRGSRAWIIHPLPWRDDVLDCDESKFNTDIREEPVREERIRWHSDSGWRPTGDENETGTIDMPPGYEEAR</sequence>
<evidence type="ECO:0000256" key="2">
    <source>
        <dbReference type="SAM" id="Phobius"/>
    </source>
</evidence>
<keyword evidence="2" id="KW-0812">Transmembrane</keyword>
<accession>V2Y977</accession>
<evidence type="ECO:0000313" key="3">
    <source>
        <dbReference type="EMBL" id="ESK88229.1"/>
    </source>
</evidence>
<dbReference type="KEGG" id="mrr:Moror_5499"/>
<feature type="region of interest" description="Disordered" evidence="1">
    <location>
        <begin position="101"/>
        <end position="205"/>
    </location>
</feature>
<feature type="compositionally biased region" description="Low complexity" evidence="1">
    <location>
        <begin position="155"/>
        <end position="176"/>
    </location>
</feature>
<keyword evidence="4" id="KW-1185">Reference proteome</keyword>
<dbReference type="HOGENOM" id="CLU_850173_0_0_1"/>
<feature type="compositionally biased region" description="Polar residues" evidence="1">
    <location>
        <begin position="101"/>
        <end position="115"/>
    </location>
</feature>
<gene>
    <name evidence="3" type="ORF">Moror_5499</name>
</gene>
<proteinExistence type="predicted"/>
<dbReference type="AlphaFoldDB" id="V2Y977"/>
<evidence type="ECO:0000313" key="4">
    <source>
        <dbReference type="Proteomes" id="UP000017559"/>
    </source>
</evidence>